<dbReference type="GO" id="GO:0016616">
    <property type="term" value="F:oxidoreductase activity, acting on the CH-OH group of donors, NAD or NADP as acceptor"/>
    <property type="evidence" value="ECO:0007669"/>
    <property type="project" value="UniProtKB-ARBA"/>
</dbReference>
<sequence length="292" mass="31790">MAVPRINLNDGTTIPVIAFGTGTALFGKDSKDLVLAALADGYDSLDTAEVYANTASVGAALKEWKGKREDVYLLSKWGKATTGAVDEARTVLETMLQELGVDYVDMYLIHSPLLNDKVSLADQWKVMEKIKADGLAKAVGVSNFREEDLQEVLASNPTVVPAVNQIEFHPYLYHAPNVQRLTKLMKEHNIKIQTFGPLAPVFRSSGGPVDAVAERIATAHGLTVPQVLLKWASQFGGGTVVTTSRTEERRKEQLAAFTAPPLTDAEVQEIADAGKGQVYRKFMVHVWDAAKP</sequence>
<protein>
    <recommendedName>
        <fullName evidence="7">NADP-dependent oxidoreductase domain-containing protein</fullName>
    </recommendedName>
</protein>
<evidence type="ECO:0000256" key="2">
    <source>
        <dbReference type="ARBA" id="ARBA00022857"/>
    </source>
</evidence>
<dbReference type="PANTHER" id="PTHR43827:SF3">
    <property type="entry name" value="NADP-DEPENDENT OXIDOREDUCTASE DOMAIN-CONTAINING PROTEIN"/>
    <property type="match status" value="1"/>
</dbReference>
<dbReference type="PANTHER" id="PTHR43827">
    <property type="entry name" value="2,5-DIKETO-D-GLUCONIC ACID REDUCTASE"/>
    <property type="match status" value="1"/>
</dbReference>
<dbReference type="InterPro" id="IPR036812">
    <property type="entry name" value="NAD(P)_OxRdtase_dom_sf"/>
</dbReference>
<dbReference type="InterPro" id="IPR023210">
    <property type="entry name" value="NADP_OxRdtase_dom"/>
</dbReference>
<keyword evidence="9" id="KW-1185">Reference proteome</keyword>
<keyword evidence="3" id="KW-0560">Oxidoreductase</keyword>
<dbReference type="Pfam" id="PF00248">
    <property type="entry name" value="Aldo_ket_red"/>
    <property type="match status" value="1"/>
</dbReference>
<feature type="site" description="Lowers pKa of active site Tyr" evidence="6">
    <location>
        <position position="76"/>
    </location>
</feature>
<keyword evidence="2" id="KW-0521">NADP</keyword>
<evidence type="ECO:0000313" key="8">
    <source>
        <dbReference type="EMBL" id="RSH87837.1"/>
    </source>
</evidence>
<organism evidence="8 9">
    <name type="scientific">Apiotrichum porosum</name>
    <dbReference type="NCBI Taxonomy" id="105984"/>
    <lineage>
        <taxon>Eukaryota</taxon>
        <taxon>Fungi</taxon>
        <taxon>Dikarya</taxon>
        <taxon>Basidiomycota</taxon>
        <taxon>Agaricomycotina</taxon>
        <taxon>Tremellomycetes</taxon>
        <taxon>Trichosporonales</taxon>
        <taxon>Trichosporonaceae</taxon>
        <taxon>Apiotrichum</taxon>
    </lineage>
</organism>
<dbReference type="InterPro" id="IPR044494">
    <property type="entry name" value="AKR3C2/3"/>
</dbReference>
<proteinExistence type="inferred from homology"/>
<dbReference type="EMBL" id="RSCE01000001">
    <property type="protein sequence ID" value="RSH87837.1"/>
    <property type="molecule type" value="Genomic_DNA"/>
</dbReference>
<dbReference type="Gene3D" id="3.20.20.100">
    <property type="entry name" value="NADP-dependent oxidoreductase domain"/>
    <property type="match status" value="1"/>
</dbReference>
<evidence type="ECO:0000256" key="6">
    <source>
        <dbReference type="PIRSR" id="PIRSR000097-3"/>
    </source>
</evidence>
<evidence type="ECO:0000256" key="5">
    <source>
        <dbReference type="PIRSR" id="PIRSR000097-2"/>
    </source>
</evidence>
<dbReference type="InterPro" id="IPR018170">
    <property type="entry name" value="Aldo/ket_reductase_CS"/>
</dbReference>
<dbReference type="GeneID" id="39584898"/>
<dbReference type="STRING" id="105984.A0A427YA61"/>
<evidence type="ECO:0000259" key="7">
    <source>
        <dbReference type="Pfam" id="PF00248"/>
    </source>
</evidence>
<feature type="domain" description="NADP-dependent oxidoreductase" evidence="7">
    <location>
        <begin position="28"/>
        <end position="272"/>
    </location>
</feature>
<evidence type="ECO:0000256" key="4">
    <source>
        <dbReference type="PIRSR" id="PIRSR000097-1"/>
    </source>
</evidence>
<name>A0A427YA61_9TREE</name>
<feature type="active site" description="Proton donor" evidence="4">
    <location>
        <position position="51"/>
    </location>
</feature>
<dbReference type="PROSITE" id="PS00062">
    <property type="entry name" value="ALDOKETO_REDUCTASE_2"/>
    <property type="match status" value="1"/>
</dbReference>
<dbReference type="GO" id="GO:0016652">
    <property type="term" value="F:oxidoreductase activity, acting on NAD(P)H as acceptor"/>
    <property type="evidence" value="ECO:0007669"/>
    <property type="project" value="InterPro"/>
</dbReference>
<comment type="caution">
    <text evidence="8">The sequence shown here is derived from an EMBL/GenBank/DDBJ whole genome shotgun (WGS) entry which is preliminary data.</text>
</comment>
<dbReference type="OrthoDB" id="416253at2759"/>
<accession>A0A427YA61</accession>
<evidence type="ECO:0000313" key="9">
    <source>
        <dbReference type="Proteomes" id="UP000279236"/>
    </source>
</evidence>
<reference evidence="8 9" key="1">
    <citation type="submission" date="2018-11" db="EMBL/GenBank/DDBJ databases">
        <title>Genome sequence of Apiotrichum porosum DSM 27194.</title>
        <authorList>
            <person name="Aliyu H."/>
            <person name="Gorte O."/>
            <person name="Ochsenreither K."/>
        </authorList>
    </citation>
    <scope>NUCLEOTIDE SEQUENCE [LARGE SCALE GENOMIC DNA]</scope>
    <source>
        <strain evidence="8 9">DSM 27194</strain>
    </source>
</reference>
<comment type="similarity">
    <text evidence="1">Belongs to the aldo/keto reductase family.</text>
</comment>
<dbReference type="PRINTS" id="PR00069">
    <property type="entry name" value="ALDKETRDTASE"/>
</dbReference>
<dbReference type="Proteomes" id="UP000279236">
    <property type="component" value="Unassembled WGS sequence"/>
</dbReference>
<dbReference type="RefSeq" id="XP_028480045.1">
    <property type="nucleotide sequence ID" value="XM_028616188.1"/>
</dbReference>
<evidence type="ECO:0000256" key="3">
    <source>
        <dbReference type="ARBA" id="ARBA00023002"/>
    </source>
</evidence>
<gene>
    <name evidence="8" type="ORF">EHS24_000355</name>
</gene>
<dbReference type="InterPro" id="IPR020471">
    <property type="entry name" value="AKR"/>
</dbReference>
<evidence type="ECO:0000256" key="1">
    <source>
        <dbReference type="ARBA" id="ARBA00007905"/>
    </source>
</evidence>
<dbReference type="SUPFAM" id="SSF51430">
    <property type="entry name" value="NAD(P)-linked oxidoreductase"/>
    <property type="match status" value="1"/>
</dbReference>
<dbReference type="CDD" id="cd19120">
    <property type="entry name" value="AKR_AKR3C2-3"/>
    <property type="match status" value="1"/>
</dbReference>
<dbReference type="PIRSF" id="PIRSF000097">
    <property type="entry name" value="AKR"/>
    <property type="match status" value="1"/>
</dbReference>
<dbReference type="AlphaFoldDB" id="A0A427YA61"/>
<feature type="binding site" evidence="5">
    <location>
        <position position="110"/>
    </location>
    <ligand>
        <name>substrate</name>
    </ligand>
</feature>